<evidence type="ECO:0000313" key="2">
    <source>
        <dbReference type="EMBL" id="KRZ48469.1"/>
    </source>
</evidence>
<dbReference type="Gene3D" id="3.30.420.10">
    <property type="entry name" value="Ribonuclease H-like superfamily/Ribonuclease H"/>
    <property type="match status" value="1"/>
</dbReference>
<dbReference type="STRING" id="6335.A0A0V1KNI2"/>
<dbReference type="InterPro" id="IPR001584">
    <property type="entry name" value="Integrase_cat-core"/>
</dbReference>
<dbReference type="PANTHER" id="PTHR37984:SF5">
    <property type="entry name" value="PROTEIN NYNRIN-LIKE"/>
    <property type="match status" value="1"/>
</dbReference>
<dbReference type="PROSITE" id="PS50994">
    <property type="entry name" value="INTEGRASE"/>
    <property type="match status" value="1"/>
</dbReference>
<dbReference type="InterPro" id="IPR050951">
    <property type="entry name" value="Retrovirus_Pol_polyprotein"/>
</dbReference>
<evidence type="ECO:0000313" key="3">
    <source>
        <dbReference type="Proteomes" id="UP000054721"/>
    </source>
</evidence>
<gene>
    <name evidence="2" type="primary">KRBA2</name>
    <name evidence="2" type="ORF">T02_15323</name>
</gene>
<comment type="caution">
    <text evidence="2">The sequence shown here is derived from an EMBL/GenBank/DDBJ whole genome shotgun (WGS) entry which is preliminary data.</text>
</comment>
<reference evidence="2 3" key="1">
    <citation type="submission" date="2015-05" db="EMBL/GenBank/DDBJ databases">
        <title>Evolution of Trichinella species and genotypes.</title>
        <authorList>
            <person name="Korhonen P.K."/>
            <person name="Edoardo P."/>
            <person name="Giuseppe L.R."/>
            <person name="Gasser R.B."/>
        </authorList>
    </citation>
    <scope>NUCLEOTIDE SEQUENCE [LARGE SCALE GENOMIC DNA]</scope>
    <source>
        <strain evidence="2">ISS10</strain>
    </source>
</reference>
<accession>A0A0V1KNI2</accession>
<organism evidence="2 3">
    <name type="scientific">Trichinella nativa</name>
    <dbReference type="NCBI Taxonomy" id="6335"/>
    <lineage>
        <taxon>Eukaryota</taxon>
        <taxon>Metazoa</taxon>
        <taxon>Ecdysozoa</taxon>
        <taxon>Nematoda</taxon>
        <taxon>Enoplea</taxon>
        <taxon>Dorylaimia</taxon>
        <taxon>Trichinellida</taxon>
        <taxon>Trichinellidae</taxon>
        <taxon>Trichinella</taxon>
    </lineage>
</organism>
<dbReference type="AlphaFoldDB" id="A0A0V1KNI2"/>
<dbReference type="SUPFAM" id="SSF53098">
    <property type="entry name" value="Ribonuclease H-like"/>
    <property type="match status" value="1"/>
</dbReference>
<keyword evidence="3" id="KW-1185">Reference proteome</keyword>
<dbReference type="GO" id="GO:0003676">
    <property type="term" value="F:nucleic acid binding"/>
    <property type="evidence" value="ECO:0007669"/>
    <property type="project" value="InterPro"/>
</dbReference>
<dbReference type="GO" id="GO:0015074">
    <property type="term" value="P:DNA integration"/>
    <property type="evidence" value="ECO:0007669"/>
    <property type="project" value="InterPro"/>
</dbReference>
<name>A0A0V1KNI2_9BILA</name>
<sequence length="211" mass="24021">MTYLNHFTKFCILSPLKSKRAEEVASKLLEIFLTFGAPSILQSDNGREFSNAIIAELKTYWPELKLVTGRPRHPQSQGAVERLNGVVQDKLAIWMRENGCKRWSMGLKFVQWQINVSIHETTGQSPFKVTFGEDNWTGVLRPAKITRQIRAAAKMTRRSKKMLIPLHINQNCTLRVPDVDRGPADPKNFLAVVMAECEGLYTVGGREKKFF</sequence>
<dbReference type="PANTHER" id="PTHR37984">
    <property type="entry name" value="PROTEIN CBG26694"/>
    <property type="match status" value="1"/>
</dbReference>
<feature type="domain" description="Integrase catalytic" evidence="1">
    <location>
        <begin position="1"/>
        <end position="134"/>
    </location>
</feature>
<dbReference type="InterPro" id="IPR036397">
    <property type="entry name" value="RNaseH_sf"/>
</dbReference>
<dbReference type="Proteomes" id="UP000054721">
    <property type="component" value="Unassembled WGS sequence"/>
</dbReference>
<evidence type="ECO:0000259" key="1">
    <source>
        <dbReference type="PROSITE" id="PS50994"/>
    </source>
</evidence>
<dbReference type="EMBL" id="JYDW01000402">
    <property type="protein sequence ID" value="KRZ48469.1"/>
    <property type="molecule type" value="Genomic_DNA"/>
</dbReference>
<proteinExistence type="predicted"/>
<dbReference type="InterPro" id="IPR012337">
    <property type="entry name" value="RNaseH-like_sf"/>
</dbReference>
<protein>
    <submittedName>
        <fullName evidence="2">KRAB-A domain-containing protein 2</fullName>
    </submittedName>
</protein>
<dbReference type="OrthoDB" id="5853607at2759"/>